<dbReference type="InterPro" id="IPR003616">
    <property type="entry name" value="Post-SET_dom"/>
</dbReference>
<dbReference type="InterPro" id="IPR050777">
    <property type="entry name" value="SET2_Histone-Lys_MeTrsfase"/>
</dbReference>
<protein>
    <recommendedName>
        <fullName evidence="5">Histone-lysine N-methyltransferase, H3 lysine-36 specific</fullName>
        <ecNumber evidence="4">2.1.1.359</ecNumber>
    </recommendedName>
    <alternativeName>
        <fullName evidence="15">SET domain-containing protein 2</fullName>
    </alternativeName>
</protein>
<evidence type="ECO:0000256" key="14">
    <source>
        <dbReference type="ARBA" id="ARBA00023242"/>
    </source>
</evidence>
<dbReference type="PROSITE" id="PS50868">
    <property type="entry name" value="POST_SET"/>
    <property type="match status" value="1"/>
</dbReference>
<dbReference type="InterPro" id="IPR006560">
    <property type="entry name" value="AWS_dom"/>
</dbReference>
<comment type="subcellular location">
    <subcellularLocation>
        <location evidence="3">Chromosome</location>
    </subcellularLocation>
    <subcellularLocation>
        <location evidence="2">Nucleus</location>
    </subcellularLocation>
</comment>
<dbReference type="FunFam" id="2.170.270.10:FF:000033">
    <property type="entry name" value="Histone-lysine N-methyltransferase"/>
    <property type="match status" value="1"/>
</dbReference>
<dbReference type="Gene3D" id="2.170.270.10">
    <property type="entry name" value="SET domain"/>
    <property type="match status" value="1"/>
</dbReference>
<evidence type="ECO:0000259" key="23">
    <source>
        <dbReference type="PROSITE" id="PS51215"/>
    </source>
</evidence>
<dbReference type="Pfam" id="PF17907">
    <property type="entry name" value="AWS"/>
    <property type="match status" value="1"/>
</dbReference>
<dbReference type="SMART" id="SM00508">
    <property type="entry name" value="PostSET"/>
    <property type="match status" value="1"/>
</dbReference>
<keyword evidence="25" id="KW-1185">Reference proteome</keyword>
<feature type="compositionally biased region" description="Polar residues" evidence="18">
    <location>
        <begin position="476"/>
        <end position="491"/>
    </location>
</feature>
<dbReference type="SUPFAM" id="SSF51045">
    <property type="entry name" value="WW domain"/>
    <property type="match status" value="1"/>
</dbReference>
<comment type="function">
    <text evidence="1">Histone methyltransferase that trimethylates histone H3 'Lys-36' forming H3K36me3. Involved in transcription elongation as well as in transcription repression.</text>
</comment>
<feature type="compositionally biased region" description="Low complexity" evidence="18">
    <location>
        <begin position="992"/>
        <end position="1003"/>
    </location>
</feature>
<keyword evidence="11" id="KW-0949">S-adenosyl-L-methionine</keyword>
<evidence type="ECO:0000256" key="6">
    <source>
        <dbReference type="ARBA" id="ARBA00022454"/>
    </source>
</evidence>
<dbReference type="PROSITE" id="PS50280">
    <property type="entry name" value="SET"/>
    <property type="match status" value="1"/>
</dbReference>
<evidence type="ECO:0000259" key="19">
    <source>
        <dbReference type="PROSITE" id="PS50020"/>
    </source>
</evidence>
<evidence type="ECO:0000256" key="13">
    <source>
        <dbReference type="ARBA" id="ARBA00023163"/>
    </source>
</evidence>
<dbReference type="GO" id="GO:0006355">
    <property type="term" value="P:regulation of DNA-templated transcription"/>
    <property type="evidence" value="ECO:0007669"/>
    <property type="project" value="InterPro"/>
</dbReference>
<feature type="region of interest" description="Disordered" evidence="18">
    <location>
        <begin position="789"/>
        <end position="808"/>
    </location>
</feature>
<feature type="region of interest" description="Disordered" evidence="18">
    <location>
        <begin position="946"/>
        <end position="1003"/>
    </location>
</feature>
<dbReference type="Gene3D" id="2.20.70.10">
    <property type="match status" value="1"/>
</dbReference>
<evidence type="ECO:0000256" key="16">
    <source>
        <dbReference type="ARBA" id="ARBA00047545"/>
    </source>
</evidence>
<dbReference type="InterPro" id="IPR036020">
    <property type="entry name" value="WW_dom_sf"/>
</dbReference>
<evidence type="ECO:0000256" key="10">
    <source>
        <dbReference type="ARBA" id="ARBA00022679"/>
    </source>
</evidence>
<evidence type="ECO:0000256" key="7">
    <source>
        <dbReference type="ARBA" id="ARBA00022491"/>
    </source>
</evidence>
<evidence type="ECO:0000259" key="20">
    <source>
        <dbReference type="PROSITE" id="PS50280"/>
    </source>
</evidence>
<dbReference type="InterPro" id="IPR001202">
    <property type="entry name" value="WW_dom"/>
</dbReference>
<reference evidence="24 25" key="1">
    <citation type="submission" date="2020-05" db="EMBL/GenBank/DDBJ databases">
        <title>Identification and distribution of gene clusters putatively required for synthesis of sphingolipid metabolism inhibitors in phylogenetically diverse species of the filamentous fungus Fusarium.</title>
        <authorList>
            <person name="Kim H.-S."/>
            <person name="Busman M."/>
            <person name="Brown D.W."/>
            <person name="Divon H."/>
            <person name="Uhlig S."/>
            <person name="Proctor R.H."/>
        </authorList>
    </citation>
    <scope>NUCLEOTIDE SEQUENCE [LARGE SCALE GENOMIC DNA]</scope>
    <source>
        <strain evidence="24 25">NRRL 36939</strain>
    </source>
</reference>
<evidence type="ECO:0000259" key="21">
    <source>
        <dbReference type="PROSITE" id="PS50868"/>
    </source>
</evidence>
<dbReference type="PROSITE" id="PS50975">
    <property type="entry name" value="ATP_GRASP"/>
    <property type="match status" value="1"/>
</dbReference>
<dbReference type="EMBL" id="JAAOAS010000272">
    <property type="protein sequence ID" value="KAF5582165.1"/>
    <property type="molecule type" value="Genomic_DNA"/>
</dbReference>
<comment type="catalytic activity">
    <reaction evidence="16">
        <text>L-lysyl(36)-[histone H3] + 3 S-adenosyl-L-methionine = N(6),N(6),N(6)-trimethyl-L-lysyl(36)-[histone H3] + 3 S-adenosyl-L-homocysteine + 3 H(+)</text>
        <dbReference type="Rhea" id="RHEA:60324"/>
        <dbReference type="Rhea" id="RHEA-COMP:9785"/>
        <dbReference type="Rhea" id="RHEA-COMP:15536"/>
        <dbReference type="ChEBI" id="CHEBI:15378"/>
        <dbReference type="ChEBI" id="CHEBI:29969"/>
        <dbReference type="ChEBI" id="CHEBI:57856"/>
        <dbReference type="ChEBI" id="CHEBI:59789"/>
        <dbReference type="ChEBI" id="CHEBI:61961"/>
        <dbReference type="EC" id="2.1.1.359"/>
    </reaction>
</comment>
<dbReference type="InterPro" id="IPR038190">
    <property type="entry name" value="SRI_sf"/>
</dbReference>
<dbReference type="SMART" id="SM00317">
    <property type="entry name" value="SET"/>
    <property type="match status" value="1"/>
</dbReference>
<evidence type="ECO:0000256" key="11">
    <source>
        <dbReference type="ARBA" id="ARBA00022691"/>
    </source>
</evidence>
<dbReference type="InterPro" id="IPR001214">
    <property type="entry name" value="SET_dom"/>
</dbReference>
<dbReference type="SUPFAM" id="SSF47676">
    <property type="entry name" value="Conserved domain common to transcription factors TFIIS, elongin A, CRSP70"/>
    <property type="match status" value="1"/>
</dbReference>
<sequence>MSSASRARVAVLYQSLDPPVIDGIQKPKKPGGYMDSGADIAYNLSLSPNVDIICPHNDPKPSEQAGWSFPDTEDGILEAVKKGASHIWANTILFSSHPLQVSARLAEHQDHIKVVGQGPLIVERYDDKEFVNNLLRKLGGFTMPRAWTLNESQDTQGTLEKLDLPFPIVAKPIRGRGSHGVRVCRSLKELIEHAQTLFKESPSIMVEEYLAGEEATVTVMPPASRGGSYWALPVVTRFNHINGVAPYNGAVAVTVNSRAITAAEGSKAAYKQVAEECKRVAQALAVTAPIRIDVRRFKDSADSKFALFDVNMKPNMTGPGRPGREDQASLTLLAAEALVWDYQELLRRILDTSSTLRTLRDLKPRESVPRLPCSRCAWDIVYPLHQLRVHTPPFLLSWDESFFAFALTSRHVLLLRDSPVPSIPWIPRPRSKPGLCAIAPDVLMEDDEYTTSKMEEIKLEEGTNGAQVKQEERTPMSITNGGQEESRSPSGSHDGVKSRSGSADTPSSSRPSKLSRKASQKLAASREPVLFDHLPDMTAESCNFFQLIPDCLYGSKHLGSTDNDALDCECREEWHNGENTACGEDSDCINRATKMECSAEAGNCAGGCQNQRFQRKQYANVSVIKTEKKGFGLRADSDLQANDFVFEYIGEVINEPTFRRRMIQYDEEGIKHFYFMSLNKSEFVDATKKGNYGRFCNHSCNPNCYVDKWVVGDKLRMGIFASRKIQSGEELVFNYNVDRYGADPQPCYCGEANCVGFIGGKTQTERATKLPAATVEALGIDGGDGWDTSVAKKPRKKKPDEDDEEYVNSIPSRSLNEDDARKVMAALMQCKEKWIAVKLLDRILRCDEERVIHCVMRMHAYQILKTTLNTFIEDHNVVLQVLDILDKFPRLTRNKIQDSKIEATIEGLTRSEHEDVASKSKYLLDEWSKLEVAYRIRRRKFDPNAPAANSFEERRGAGRDEEAAQSSKTASPQTIDAPKGPRNSMPQRNVAFFQNGGRPRRPPFNGGLPQGWFTAKDAAGNTYFYNKQGTTTWQRPTQPVAEPAVKAPSKAMKEQLAIQSIIAQVTEKGTPKHTSVSTPKTADTPPKEEKEEKWRSLPVEKQMKIYENTVFPHIKHVLDKFHHKLPKEELKRFGKEIAKKLVSSDYKNNRVGDPNAPLSEKQARKMKQYVKDFLDRAVKKFGDQQKPRAGENTDTQMKGDQGPSAVGISTGSVAGGLEGTSLVNVNGTPADGLDAAAVSDNEGSGSLGSPERKRKRELEVEGPLSISPTDGPNMKRLREDELDAPSPPPPPPPPPQSAMEGVVDAEQQALREQEEALMRENEEAQRLEDEANHTKDLEDATRGAEKDLQEVSNELSRLNHEARGVGSQKTSA</sequence>
<name>A0A8H5KX05_9HYPO</name>
<dbReference type="SUPFAM" id="SSF56059">
    <property type="entry name" value="Glutathione synthetase ATP-binding domain-like"/>
    <property type="match status" value="1"/>
</dbReference>
<evidence type="ECO:0000256" key="8">
    <source>
        <dbReference type="ARBA" id="ARBA00022598"/>
    </source>
</evidence>
<dbReference type="SMART" id="SM00456">
    <property type="entry name" value="WW"/>
    <property type="match status" value="1"/>
</dbReference>
<dbReference type="Pfam" id="PF08711">
    <property type="entry name" value="Med26"/>
    <property type="match status" value="1"/>
</dbReference>
<dbReference type="InterPro" id="IPR044437">
    <property type="entry name" value="SETD2/Set2_SET"/>
</dbReference>
<dbReference type="PANTHER" id="PTHR22884">
    <property type="entry name" value="SET DOMAIN PROTEINS"/>
    <property type="match status" value="1"/>
</dbReference>
<dbReference type="FunFam" id="1.10.1740.100:FF:000002">
    <property type="entry name" value="Histone-lysine N-methyltransferase"/>
    <property type="match status" value="1"/>
</dbReference>
<feature type="domain" description="SET" evidence="20">
    <location>
        <begin position="619"/>
        <end position="736"/>
    </location>
</feature>
<evidence type="ECO:0000256" key="4">
    <source>
        <dbReference type="ARBA" id="ARBA00012178"/>
    </source>
</evidence>
<dbReference type="GO" id="GO:0005694">
    <property type="term" value="C:chromosome"/>
    <property type="evidence" value="ECO:0007669"/>
    <property type="project" value="UniProtKB-SubCell"/>
</dbReference>
<dbReference type="GO" id="GO:0140955">
    <property type="term" value="F:histone H3K36 trimethyltransferase activity"/>
    <property type="evidence" value="ECO:0007669"/>
    <property type="project" value="UniProtKB-EC"/>
</dbReference>
<dbReference type="InterPro" id="IPR025788">
    <property type="entry name" value="Set2_fungi"/>
</dbReference>
<evidence type="ECO:0000256" key="2">
    <source>
        <dbReference type="ARBA" id="ARBA00004123"/>
    </source>
</evidence>
<dbReference type="PROSITE" id="PS50020">
    <property type="entry name" value="WW_DOMAIN_2"/>
    <property type="match status" value="1"/>
</dbReference>
<keyword evidence="9 24" id="KW-0489">Methyltransferase</keyword>
<dbReference type="Pfam" id="PF00397">
    <property type="entry name" value="WW"/>
    <property type="match status" value="1"/>
</dbReference>
<keyword evidence="7" id="KW-0678">Repressor</keyword>
<feature type="domain" description="ATP-grasp" evidence="22">
    <location>
        <begin position="133"/>
        <end position="339"/>
    </location>
</feature>
<evidence type="ECO:0000256" key="15">
    <source>
        <dbReference type="ARBA" id="ARBA00030091"/>
    </source>
</evidence>
<feature type="compositionally biased region" description="Pro residues" evidence="18">
    <location>
        <begin position="1285"/>
        <end position="1296"/>
    </location>
</feature>
<accession>A0A8H5KX05</accession>
<dbReference type="Pfam" id="PF08236">
    <property type="entry name" value="SRI"/>
    <property type="match status" value="1"/>
</dbReference>
<dbReference type="OrthoDB" id="422362at2759"/>
<evidence type="ECO:0000313" key="24">
    <source>
        <dbReference type="EMBL" id="KAF5582165.1"/>
    </source>
</evidence>
<dbReference type="Gene3D" id="1.10.1740.100">
    <property type="entry name" value="Set2, Rpb1 interacting domain"/>
    <property type="match status" value="1"/>
</dbReference>
<dbReference type="InterPro" id="IPR013257">
    <property type="entry name" value="SRI"/>
</dbReference>
<keyword evidence="6" id="KW-0158">Chromosome</keyword>
<dbReference type="InterPro" id="IPR013815">
    <property type="entry name" value="ATP_grasp_subdomain_1"/>
</dbReference>
<dbReference type="PROSITE" id="PS51215">
    <property type="entry name" value="AWS"/>
    <property type="match status" value="1"/>
</dbReference>
<gene>
    <name evidence="24" type="ORF">FPCIR_9715</name>
</gene>
<feature type="region of interest" description="Disordered" evidence="18">
    <location>
        <begin position="1066"/>
        <end position="1095"/>
    </location>
</feature>
<dbReference type="Gene3D" id="3.30.1490.20">
    <property type="entry name" value="ATP-grasp fold, A domain"/>
    <property type="match status" value="1"/>
</dbReference>
<keyword evidence="17" id="KW-0547">Nucleotide-binding</keyword>
<feature type="compositionally biased region" description="Basic and acidic residues" evidence="18">
    <location>
        <begin position="1085"/>
        <end position="1095"/>
    </location>
</feature>
<dbReference type="PROSITE" id="PS51568">
    <property type="entry name" value="SAM_MT43_SET2_1"/>
    <property type="match status" value="1"/>
</dbReference>
<dbReference type="Gene3D" id="3.30.470.20">
    <property type="entry name" value="ATP-grasp fold, B domain"/>
    <property type="match status" value="1"/>
</dbReference>
<feature type="region of interest" description="Disordered" evidence="18">
    <location>
        <begin position="1180"/>
        <end position="1372"/>
    </location>
</feature>
<keyword evidence="10 24" id="KW-0808">Transferase</keyword>
<dbReference type="InterPro" id="IPR011761">
    <property type="entry name" value="ATP-grasp"/>
</dbReference>
<dbReference type="SUPFAM" id="SSF82199">
    <property type="entry name" value="SET domain"/>
    <property type="match status" value="1"/>
</dbReference>
<feature type="compositionally biased region" description="Basic and acidic residues" evidence="18">
    <location>
        <begin position="951"/>
        <end position="962"/>
    </location>
</feature>
<organism evidence="24 25">
    <name type="scientific">Fusarium pseudocircinatum</name>
    <dbReference type="NCBI Taxonomy" id="56676"/>
    <lineage>
        <taxon>Eukaryota</taxon>
        <taxon>Fungi</taxon>
        <taxon>Dikarya</taxon>
        <taxon>Ascomycota</taxon>
        <taxon>Pezizomycotina</taxon>
        <taxon>Sordariomycetes</taxon>
        <taxon>Hypocreomycetidae</taxon>
        <taxon>Hypocreales</taxon>
        <taxon>Nectriaceae</taxon>
        <taxon>Fusarium</taxon>
        <taxon>Fusarium fujikuroi species complex</taxon>
    </lineage>
</organism>
<dbReference type="Proteomes" id="UP000546213">
    <property type="component" value="Unassembled WGS sequence"/>
</dbReference>
<evidence type="ECO:0000256" key="17">
    <source>
        <dbReference type="PROSITE-ProRule" id="PRU00409"/>
    </source>
</evidence>
<evidence type="ECO:0000256" key="9">
    <source>
        <dbReference type="ARBA" id="ARBA00022603"/>
    </source>
</evidence>
<evidence type="ECO:0000256" key="12">
    <source>
        <dbReference type="ARBA" id="ARBA00023015"/>
    </source>
</evidence>
<dbReference type="SMART" id="SM00570">
    <property type="entry name" value="AWS"/>
    <property type="match status" value="1"/>
</dbReference>
<keyword evidence="17" id="KW-0067">ATP-binding</keyword>
<evidence type="ECO:0000256" key="3">
    <source>
        <dbReference type="ARBA" id="ARBA00004286"/>
    </source>
</evidence>
<evidence type="ECO:0000256" key="1">
    <source>
        <dbReference type="ARBA" id="ARBA00003901"/>
    </source>
</evidence>
<dbReference type="GO" id="GO:0005524">
    <property type="term" value="F:ATP binding"/>
    <property type="evidence" value="ECO:0007669"/>
    <property type="project" value="UniProtKB-UniRule"/>
</dbReference>
<feature type="compositionally biased region" description="Basic and acidic residues" evidence="18">
    <location>
        <begin position="1309"/>
        <end position="1349"/>
    </location>
</feature>
<dbReference type="PROSITE" id="PS01159">
    <property type="entry name" value="WW_DOMAIN_1"/>
    <property type="match status" value="1"/>
</dbReference>
<proteinExistence type="predicted"/>
<keyword evidence="12" id="KW-0805">Transcription regulation</keyword>
<dbReference type="EC" id="2.1.1.359" evidence="4"/>
<keyword evidence="8" id="KW-0436">Ligase</keyword>
<keyword evidence="14" id="KW-0539">Nucleus</keyword>
<dbReference type="GO" id="GO:0046872">
    <property type="term" value="F:metal ion binding"/>
    <property type="evidence" value="ECO:0007669"/>
    <property type="project" value="InterPro"/>
</dbReference>
<dbReference type="Pfam" id="PF00856">
    <property type="entry name" value="SET"/>
    <property type="match status" value="1"/>
</dbReference>
<feature type="compositionally biased region" description="Polar residues" evidence="18">
    <location>
        <begin position="965"/>
        <end position="974"/>
    </location>
</feature>
<feature type="region of interest" description="Disordered" evidence="18">
    <location>
        <begin position="455"/>
        <end position="521"/>
    </location>
</feature>
<evidence type="ECO:0000256" key="5">
    <source>
        <dbReference type="ARBA" id="ARBA00018028"/>
    </source>
</evidence>
<feature type="domain" description="AWS" evidence="23">
    <location>
        <begin position="563"/>
        <end position="617"/>
    </location>
</feature>
<feature type="domain" description="Post-SET" evidence="21">
    <location>
        <begin position="743"/>
        <end position="759"/>
    </location>
</feature>
<dbReference type="GO" id="GO:0005634">
    <property type="term" value="C:nucleus"/>
    <property type="evidence" value="ECO:0007669"/>
    <property type="project" value="UniProtKB-SubCell"/>
</dbReference>
<feature type="domain" description="WW" evidence="19">
    <location>
        <begin position="1006"/>
        <end position="1038"/>
    </location>
</feature>
<feature type="compositionally biased region" description="Polar residues" evidence="18">
    <location>
        <begin position="1072"/>
        <end position="1081"/>
    </location>
</feature>
<feature type="compositionally biased region" description="Basic and acidic residues" evidence="18">
    <location>
        <begin position="1180"/>
        <end position="1191"/>
    </location>
</feature>
<dbReference type="CDD" id="cd19172">
    <property type="entry name" value="SET_SETD2"/>
    <property type="match status" value="1"/>
</dbReference>
<dbReference type="InterPro" id="IPR035441">
    <property type="entry name" value="TFIIS/LEDGF_dom_sf"/>
</dbReference>
<evidence type="ECO:0000256" key="18">
    <source>
        <dbReference type="SAM" id="MobiDB-lite"/>
    </source>
</evidence>
<dbReference type="Pfam" id="PF07478">
    <property type="entry name" value="Dala_Dala_lig_C"/>
    <property type="match status" value="1"/>
</dbReference>
<dbReference type="InterPro" id="IPR046341">
    <property type="entry name" value="SET_dom_sf"/>
</dbReference>
<dbReference type="GO" id="GO:0008716">
    <property type="term" value="F:D-alanine-D-alanine ligase activity"/>
    <property type="evidence" value="ECO:0007669"/>
    <property type="project" value="InterPro"/>
</dbReference>
<dbReference type="InterPro" id="IPR017923">
    <property type="entry name" value="TFIIS_N"/>
</dbReference>
<dbReference type="CDD" id="cd00201">
    <property type="entry name" value="WW"/>
    <property type="match status" value="1"/>
</dbReference>
<dbReference type="GO" id="GO:0032259">
    <property type="term" value="P:methylation"/>
    <property type="evidence" value="ECO:0007669"/>
    <property type="project" value="UniProtKB-KW"/>
</dbReference>
<evidence type="ECO:0000313" key="25">
    <source>
        <dbReference type="Proteomes" id="UP000546213"/>
    </source>
</evidence>
<keyword evidence="13" id="KW-0804">Transcription</keyword>
<evidence type="ECO:0000259" key="22">
    <source>
        <dbReference type="PROSITE" id="PS50975"/>
    </source>
</evidence>
<comment type="caution">
    <text evidence="24">The sequence shown here is derived from an EMBL/GenBank/DDBJ whole genome shotgun (WGS) entry which is preliminary data.</text>
</comment>
<dbReference type="InterPro" id="IPR011095">
    <property type="entry name" value="Dala_Dala_lig_C"/>
</dbReference>